<protein>
    <submittedName>
        <fullName evidence="2">Uncharacterized protein</fullName>
    </submittedName>
</protein>
<feature type="signal peptide" evidence="1">
    <location>
        <begin position="1"/>
        <end position="19"/>
    </location>
</feature>
<keyword evidence="1" id="KW-0732">Signal</keyword>
<organism evidence="2">
    <name type="scientific">Menopon gallinae</name>
    <name type="common">poultry shaft louse</name>
    <dbReference type="NCBI Taxonomy" id="328185"/>
    <lineage>
        <taxon>Eukaryota</taxon>
        <taxon>Metazoa</taxon>
        <taxon>Ecdysozoa</taxon>
        <taxon>Arthropoda</taxon>
        <taxon>Hexapoda</taxon>
        <taxon>Insecta</taxon>
        <taxon>Pterygota</taxon>
        <taxon>Neoptera</taxon>
        <taxon>Paraneoptera</taxon>
        <taxon>Psocodea</taxon>
        <taxon>Troctomorpha</taxon>
        <taxon>Phthiraptera</taxon>
        <taxon>Amblycera</taxon>
        <taxon>Menoponidae</taxon>
        <taxon>Menopon</taxon>
    </lineage>
</organism>
<feature type="chain" id="PRO_5043654684" evidence="1">
    <location>
        <begin position="20"/>
        <end position="208"/>
    </location>
</feature>
<evidence type="ECO:0000256" key="1">
    <source>
        <dbReference type="SAM" id="SignalP"/>
    </source>
</evidence>
<evidence type="ECO:0000313" key="2">
    <source>
        <dbReference type="EMBL" id="KAL0277186.1"/>
    </source>
</evidence>
<gene>
    <name evidence="2" type="ORF">PYX00_004552</name>
</gene>
<reference evidence="2" key="1">
    <citation type="journal article" date="2024" name="Gigascience">
        <title>Chromosome-level genome of the poultry shaft louse Menopon gallinae provides insight into the host-switching and adaptive evolution of parasitic lice.</title>
        <authorList>
            <person name="Xu Y."/>
            <person name="Ma L."/>
            <person name="Liu S."/>
            <person name="Liang Y."/>
            <person name="Liu Q."/>
            <person name="He Z."/>
            <person name="Tian L."/>
            <person name="Duan Y."/>
            <person name="Cai W."/>
            <person name="Li H."/>
            <person name="Song F."/>
        </authorList>
    </citation>
    <scope>NUCLEOTIDE SEQUENCE</scope>
    <source>
        <strain evidence="2">Cailab_2023a</strain>
    </source>
</reference>
<sequence length="208" mass="23605">MRTAVICAVLVCALLPVISYRYGDDDGVVPYSTIRLRRRLYAKRRHRNICDLENDEKNNQKLRETVRKSDYVFTGKVLGQIAEDGRKRERGEESNAIRRYDREEDRSQTFQVEVKRVMKGAEGLGGTRKVAVRVPKEFVSGVELTSDAALNTNCIEFHPVLKLRQTAILLAKELSPGHLELTSFPVAMTLRHLDRVDAAVAGESFILF</sequence>
<dbReference type="AlphaFoldDB" id="A0AAW2I5I6"/>
<proteinExistence type="predicted"/>
<dbReference type="EMBL" id="JARGDH010000002">
    <property type="protein sequence ID" value="KAL0277186.1"/>
    <property type="molecule type" value="Genomic_DNA"/>
</dbReference>
<accession>A0AAW2I5I6</accession>
<name>A0AAW2I5I6_9NEOP</name>
<dbReference type="Gene3D" id="2.40.50.120">
    <property type="match status" value="1"/>
</dbReference>
<dbReference type="InterPro" id="IPR008993">
    <property type="entry name" value="TIMP-like_OB-fold"/>
</dbReference>
<comment type="caution">
    <text evidence="2">The sequence shown here is derived from an EMBL/GenBank/DDBJ whole genome shotgun (WGS) entry which is preliminary data.</text>
</comment>